<feature type="region of interest" description="Disordered" evidence="1">
    <location>
        <begin position="422"/>
        <end position="512"/>
    </location>
</feature>
<organism evidence="2 3">
    <name type="scientific">Melanopsichium pennsylvanicum</name>
    <dbReference type="NCBI Taxonomy" id="63383"/>
    <lineage>
        <taxon>Eukaryota</taxon>
        <taxon>Fungi</taxon>
        <taxon>Dikarya</taxon>
        <taxon>Basidiomycota</taxon>
        <taxon>Ustilaginomycotina</taxon>
        <taxon>Ustilaginomycetes</taxon>
        <taxon>Ustilaginales</taxon>
        <taxon>Ustilaginaceae</taxon>
        <taxon>Melanopsichium</taxon>
    </lineage>
</organism>
<accession>A0AAJ5C844</accession>
<feature type="compositionally biased region" description="Polar residues" evidence="1">
    <location>
        <begin position="460"/>
        <end position="470"/>
    </location>
</feature>
<feature type="compositionally biased region" description="Polar residues" evidence="1">
    <location>
        <begin position="480"/>
        <end position="489"/>
    </location>
</feature>
<keyword evidence="3" id="KW-1185">Reference proteome</keyword>
<evidence type="ECO:0000256" key="1">
    <source>
        <dbReference type="SAM" id="MobiDB-lite"/>
    </source>
</evidence>
<dbReference type="Proteomes" id="UP001294444">
    <property type="component" value="Unassembled WGS sequence"/>
</dbReference>
<proteinExistence type="predicted"/>
<dbReference type="EMBL" id="OAPG01000020">
    <property type="protein sequence ID" value="SNX87615.1"/>
    <property type="molecule type" value="Genomic_DNA"/>
</dbReference>
<feature type="compositionally biased region" description="Polar residues" evidence="1">
    <location>
        <begin position="436"/>
        <end position="448"/>
    </location>
</feature>
<evidence type="ECO:0000313" key="2">
    <source>
        <dbReference type="EMBL" id="SNX87615.1"/>
    </source>
</evidence>
<feature type="region of interest" description="Disordered" evidence="1">
    <location>
        <begin position="360"/>
        <end position="391"/>
    </location>
</feature>
<reference evidence="2" key="1">
    <citation type="submission" date="2023-10" db="EMBL/GenBank/DDBJ databases">
        <authorList>
            <person name="Guldener U."/>
        </authorList>
    </citation>
    <scope>NUCLEOTIDE SEQUENCE</scope>
    <source>
        <strain evidence="2">Mp4</strain>
    </source>
</reference>
<protein>
    <submittedName>
        <fullName evidence="2">Uncharacterized protein</fullName>
    </submittedName>
</protein>
<evidence type="ECO:0000313" key="3">
    <source>
        <dbReference type="Proteomes" id="UP001294444"/>
    </source>
</evidence>
<dbReference type="AlphaFoldDB" id="A0AAJ5C844"/>
<gene>
    <name evidence="2" type="ORF">MEPE_06325</name>
</gene>
<sequence length="643" mass="72626">MTPALQSVDSLPIGLRRLPTELLYHIVRLAASTDYKTAHTCAYVSKTVCKWTAPDRWRTIIITTGRQFEALWYLLEDQRRYAIRGLQDRKYLSLPSWSLASQEGILWITRPGEFVENLFVDTQCPQYMRLKQGMQVGTQVTPHDSVGAYAFLDYFKHLNYLAVGPNEIADFDLSRGVRPRKILITSDSEDVLRRCLNDIAYSGTLAGIPSNVLHDGLWIPSWNSSCTRLRSLHIISMNQHSELTGAPMPVSELEQLRSGSLAEHSLIQCHQLPPGEEGSQGYSAVKIESGLGENTYSRIPVNQSTQDRFWTEHGQGSTNIRYDTRKFSFRPCEITASRLRPFFEELTTTFAREVDERNRAQAFSHKGPRHAAPRRGAGNFSSSSKNEEFDGGEVTAKRAVLGLFGCNKFRKLHLCWDPMPTGTQDLSHDDPGTRLNGRNQGRASTKSAGETDWPVERQDIWTNTSSQNNEAKAPPPHTFSKGQPISAQKRSIPRANGINQSPEKDSAVRKKPLPSWVIPSAMESTQSKAFRADMVDAFRTTIGWTRHDQELLKDTEWFIRGASLNDDSLDPLDNFISEYHHVLVKDNLCTHPIAKLPPTAPEEKVTLRIVPPAERLRLGGIYVPYTKHQRVQWFLDNLETDDA</sequence>
<comment type="caution">
    <text evidence="2">The sequence shown here is derived from an EMBL/GenBank/DDBJ whole genome shotgun (WGS) entry which is preliminary data.</text>
</comment>
<name>A0AAJ5C844_9BASI</name>